<dbReference type="EMBL" id="JACYTQ010000002">
    <property type="protein sequence ID" value="MBD8488942.1"/>
    <property type="molecule type" value="Genomic_DNA"/>
</dbReference>
<dbReference type="Pfam" id="PF00924">
    <property type="entry name" value="MS_channel_2nd"/>
    <property type="match status" value="1"/>
</dbReference>
<dbReference type="PANTHER" id="PTHR30221:SF18">
    <property type="entry name" value="SLL0590 PROTEIN"/>
    <property type="match status" value="1"/>
</dbReference>
<protein>
    <submittedName>
        <fullName evidence="10">Mechanosensitive ion channel</fullName>
    </submittedName>
</protein>
<evidence type="ECO:0000256" key="2">
    <source>
        <dbReference type="ARBA" id="ARBA00008017"/>
    </source>
</evidence>
<dbReference type="InterPro" id="IPR023408">
    <property type="entry name" value="MscS_beta-dom_sf"/>
</dbReference>
<evidence type="ECO:0000256" key="4">
    <source>
        <dbReference type="ARBA" id="ARBA00022692"/>
    </source>
</evidence>
<dbReference type="Gene3D" id="1.10.287.1260">
    <property type="match status" value="1"/>
</dbReference>
<sequence length="629" mass="71554">MRKFLGSILVLTWVSFGLSYGQTDSLSRSRDSINALKLESYESKIAAIEMQRRADSIRRAELELQLNSLKTTDNLKKEELQAQLNEISSRESARLAQKRAQIDSLRKNTEGYPVFGVNSDTLFFIYTKIGASRPKERAAQITEKIQALYDDDYLNLDNIKVVAVDNLADIVYEETILMSVSEMDGLWNDTTTHGLAENYAEIIKGSIVQAKKDNSFVSILISIALVALAIGGTWFLLWAIGKGHRSALKFIANRKDQWLKDLSYKDYTFLSAYQELKIIIFASRLIKWVIYVLVLYIALPLVFSIFPFTRGWSVQLFDLIWSPFKSIFISVYEFLPDLFSILAIYLVMRYVIRFVKYIFEEIQHEKLVITGFHVDWAKPTYNIVKFLLYAFMLVIIFPHLPGSDSDAFKGVSVFIGILFSLGSSSAISNMIAGLVITYMRPFKIGDRIRLGETSGDVVEKTLLVTRLRTIKNEEITIPNSAILTGNTINYSSYSKNEGLIIHTTVTIGYDVPWQKMYDTLIEAALRTDMIMKEPKPFVLQTSLDDFYVAYQINAHTQEASRQALIYSNLHQNIQDVCNENGIEILSPHYRAARDGNATTIPADYLPEDYQAPSFNVKMDKGNGDEKDKE</sequence>
<evidence type="ECO:0000256" key="3">
    <source>
        <dbReference type="ARBA" id="ARBA00022475"/>
    </source>
</evidence>
<dbReference type="InterPro" id="IPR010920">
    <property type="entry name" value="LSM_dom_sf"/>
</dbReference>
<dbReference type="SUPFAM" id="SSF50182">
    <property type="entry name" value="Sm-like ribonucleoproteins"/>
    <property type="match status" value="1"/>
</dbReference>
<comment type="subcellular location">
    <subcellularLocation>
        <location evidence="1">Cell membrane</location>
        <topology evidence="1">Multi-pass membrane protein</topology>
    </subcellularLocation>
</comment>
<feature type="transmembrane region" description="Helical" evidence="7">
    <location>
        <begin position="383"/>
        <end position="401"/>
    </location>
</feature>
<keyword evidence="11" id="KW-1185">Reference proteome</keyword>
<dbReference type="InterPro" id="IPR011066">
    <property type="entry name" value="MscS_channel_C_sf"/>
</dbReference>
<evidence type="ECO:0000313" key="11">
    <source>
        <dbReference type="Proteomes" id="UP000647133"/>
    </source>
</evidence>
<keyword evidence="3" id="KW-1003">Cell membrane</keyword>
<proteinExistence type="inferred from homology"/>
<keyword evidence="4 7" id="KW-0812">Transmembrane</keyword>
<dbReference type="Gene3D" id="2.30.30.60">
    <property type="match status" value="1"/>
</dbReference>
<evidence type="ECO:0000313" key="10">
    <source>
        <dbReference type="EMBL" id="MBD8488942.1"/>
    </source>
</evidence>
<feature type="transmembrane region" description="Helical" evidence="7">
    <location>
        <begin position="285"/>
        <end position="306"/>
    </location>
</feature>
<evidence type="ECO:0000259" key="9">
    <source>
        <dbReference type="Pfam" id="PF21082"/>
    </source>
</evidence>
<organism evidence="10 11">
    <name type="scientific">Echinicola arenosa</name>
    <dbReference type="NCBI Taxonomy" id="2774144"/>
    <lineage>
        <taxon>Bacteria</taxon>
        <taxon>Pseudomonadati</taxon>
        <taxon>Bacteroidota</taxon>
        <taxon>Cytophagia</taxon>
        <taxon>Cytophagales</taxon>
        <taxon>Cyclobacteriaceae</taxon>
        <taxon>Echinicola</taxon>
    </lineage>
</organism>
<evidence type="ECO:0000256" key="1">
    <source>
        <dbReference type="ARBA" id="ARBA00004651"/>
    </source>
</evidence>
<evidence type="ECO:0000256" key="6">
    <source>
        <dbReference type="ARBA" id="ARBA00023136"/>
    </source>
</evidence>
<comment type="caution">
    <text evidence="10">The sequence shown here is derived from an EMBL/GenBank/DDBJ whole genome shotgun (WGS) entry which is preliminary data.</text>
</comment>
<gene>
    <name evidence="10" type="ORF">IFO69_09315</name>
</gene>
<keyword evidence="5 7" id="KW-1133">Transmembrane helix</keyword>
<dbReference type="InterPro" id="IPR006685">
    <property type="entry name" value="MscS_channel_2nd"/>
</dbReference>
<feature type="domain" description="Mechanosensitive ion channel MscS" evidence="8">
    <location>
        <begin position="426"/>
        <end position="491"/>
    </location>
</feature>
<comment type="similarity">
    <text evidence="2">Belongs to the MscS (TC 1.A.23) family.</text>
</comment>
<dbReference type="SUPFAM" id="SSF82689">
    <property type="entry name" value="Mechanosensitive channel protein MscS (YggB), C-terminal domain"/>
    <property type="match status" value="1"/>
</dbReference>
<feature type="transmembrane region" description="Helical" evidence="7">
    <location>
        <begin position="216"/>
        <end position="240"/>
    </location>
</feature>
<reference evidence="10 11" key="1">
    <citation type="submission" date="2020-09" db="EMBL/GenBank/DDBJ databases">
        <title>Echinicola sp. CAU 1574 isolated from sand of Sido Beach.</title>
        <authorList>
            <person name="Kim W."/>
        </authorList>
    </citation>
    <scope>NUCLEOTIDE SEQUENCE [LARGE SCALE GENOMIC DNA]</scope>
    <source>
        <strain evidence="10 11">CAU 1574</strain>
    </source>
</reference>
<dbReference type="InterPro" id="IPR045275">
    <property type="entry name" value="MscS_archaea/bacteria_type"/>
</dbReference>
<dbReference type="Pfam" id="PF21082">
    <property type="entry name" value="MS_channel_3rd"/>
    <property type="match status" value="1"/>
</dbReference>
<dbReference type="Proteomes" id="UP000647133">
    <property type="component" value="Unassembled WGS sequence"/>
</dbReference>
<dbReference type="Gene3D" id="3.30.70.100">
    <property type="match status" value="1"/>
</dbReference>
<dbReference type="PANTHER" id="PTHR30221">
    <property type="entry name" value="SMALL-CONDUCTANCE MECHANOSENSITIVE CHANNEL"/>
    <property type="match status" value="1"/>
</dbReference>
<name>A0ABR9AKR1_9BACT</name>
<accession>A0ABR9AKR1</accession>
<keyword evidence="6 7" id="KW-0472">Membrane</keyword>
<evidence type="ECO:0000256" key="5">
    <source>
        <dbReference type="ARBA" id="ARBA00022989"/>
    </source>
</evidence>
<dbReference type="RefSeq" id="WP_192009787.1">
    <property type="nucleotide sequence ID" value="NZ_JACYTQ010000002.1"/>
</dbReference>
<evidence type="ECO:0000259" key="8">
    <source>
        <dbReference type="Pfam" id="PF00924"/>
    </source>
</evidence>
<evidence type="ECO:0000256" key="7">
    <source>
        <dbReference type="SAM" id="Phobius"/>
    </source>
</evidence>
<feature type="transmembrane region" description="Helical" evidence="7">
    <location>
        <begin position="326"/>
        <end position="348"/>
    </location>
</feature>
<feature type="transmembrane region" description="Helical" evidence="7">
    <location>
        <begin position="413"/>
        <end position="439"/>
    </location>
</feature>
<feature type="domain" description="Mechanosensitive ion channel MscS C-terminal" evidence="9">
    <location>
        <begin position="503"/>
        <end position="584"/>
    </location>
</feature>
<dbReference type="InterPro" id="IPR049278">
    <property type="entry name" value="MS_channel_C"/>
</dbReference>